<reference evidence="1 2" key="1">
    <citation type="journal article" date="2015" name="Nature">
        <title>rRNA introns, odd ribosomes, and small enigmatic genomes across a large radiation of phyla.</title>
        <authorList>
            <person name="Brown C.T."/>
            <person name="Hug L.A."/>
            <person name="Thomas B.C."/>
            <person name="Sharon I."/>
            <person name="Castelle C.J."/>
            <person name="Singh A."/>
            <person name="Wilkins M.J."/>
            <person name="Williams K.H."/>
            <person name="Banfield J.F."/>
        </authorList>
    </citation>
    <scope>NUCLEOTIDE SEQUENCE [LARGE SCALE GENOMIC DNA]</scope>
</reference>
<protein>
    <submittedName>
        <fullName evidence="1">Uncharacterized protein</fullName>
    </submittedName>
</protein>
<name>A0A0G0FQ03_9BACT</name>
<sequence>MESKIKNSFPFESKPILCRNLSQEVDVSIDALVAAKIYRSRDRALAGLVEEGLEAFIEKNPKMLGVIETYKEFQEAASKMK</sequence>
<dbReference type="Proteomes" id="UP000034448">
    <property type="component" value="Unassembled WGS sequence"/>
</dbReference>
<organism evidence="1 2">
    <name type="scientific">Candidatus Daviesbacteria bacterium GW2011_GWA1_36_8</name>
    <dbReference type="NCBI Taxonomy" id="1618417"/>
    <lineage>
        <taxon>Bacteria</taxon>
        <taxon>Candidatus Daviesiibacteriota</taxon>
    </lineage>
</organism>
<comment type="caution">
    <text evidence="1">The sequence shown here is derived from an EMBL/GenBank/DDBJ whole genome shotgun (WGS) entry which is preliminary data.</text>
</comment>
<proteinExistence type="predicted"/>
<accession>A0A0G0FQ03</accession>
<evidence type="ECO:0000313" key="1">
    <source>
        <dbReference type="EMBL" id="KKQ15870.1"/>
    </source>
</evidence>
<evidence type="ECO:0000313" key="2">
    <source>
        <dbReference type="Proteomes" id="UP000034448"/>
    </source>
</evidence>
<dbReference type="EMBL" id="LBSJ01000008">
    <property type="protein sequence ID" value="KKQ15870.1"/>
    <property type="molecule type" value="Genomic_DNA"/>
</dbReference>
<dbReference type="AlphaFoldDB" id="A0A0G0FQ03"/>
<gene>
    <name evidence="1" type="ORF">US28_C0008G0002</name>
</gene>